<dbReference type="PANTHER" id="PTHR30469:SF33">
    <property type="entry name" value="SLR1207 PROTEIN"/>
    <property type="match status" value="1"/>
</dbReference>
<evidence type="ECO:0000259" key="6">
    <source>
        <dbReference type="Pfam" id="PF25917"/>
    </source>
</evidence>
<dbReference type="SUPFAM" id="SSF111369">
    <property type="entry name" value="HlyD-like secretion proteins"/>
    <property type="match status" value="1"/>
</dbReference>
<feature type="domain" description="Multidrug resistance protein MdtA-like barrel-sandwich hybrid" evidence="6">
    <location>
        <begin position="70"/>
        <end position="221"/>
    </location>
</feature>
<dbReference type="NCBIfam" id="TIGR01730">
    <property type="entry name" value="RND_mfp"/>
    <property type="match status" value="1"/>
</dbReference>
<evidence type="ECO:0000256" key="3">
    <source>
        <dbReference type="SAM" id="MobiDB-lite"/>
    </source>
</evidence>
<evidence type="ECO:0000256" key="2">
    <source>
        <dbReference type="SAM" id="Coils"/>
    </source>
</evidence>
<accession>A0ABX8WPS9</accession>
<reference evidence="8 9" key="1">
    <citation type="submission" date="2021-08" db="EMBL/GenBank/DDBJ databases">
        <title>Lysobacter sp. strain CJ11 Genome sequencing and assembly.</title>
        <authorList>
            <person name="Kim I."/>
        </authorList>
    </citation>
    <scope>NUCLEOTIDE SEQUENCE [LARGE SCALE GENOMIC DNA]</scope>
    <source>
        <strain evidence="8 9">CJ11</strain>
    </source>
</reference>
<feature type="domain" description="YknX-like beta-barrel" evidence="7">
    <location>
        <begin position="233"/>
        <end position="308"/>
    </location>
</feature>
<feature type="compositionally biased region" description="Gly residues" evidence="3">
    <location>
        <begin position="405"/>
        <end position="430"/>
    </location>
</feature>
<keyword evidence="4" id="KW-0812">Transmembrane</keyword>
<feature type="domain" description="Multidrug resistance protein MdtA-like alpha-helical hairpin" evidence="5">
    <location>
        <begin position="117"/>
        <end position="191"/>
    </location>
</feature>
<feature type="transmembrane region" description="Helical" evidence="4">
    <location>
        <begin position="14"/>
        <end position="33"/>
    </location>
</feature>
<keyword evidence="4" id="KW-0472">Membrane</keyword>
<protein>
    <submittedName>
        <fullName evidence="8">Efflux RND transporter periplasmic adaptor subunit</fullName>
    </submittedName>
</protein>
<dbReference type="InterPro" id="IPR058636">
    <property type="entry name" value="Beta-barrel_YknX"/>
</dbReference>
<dbReference type="Gene3D" id="1.10.287.470">
    <property type="entry name" value="Helix hairpin bin"/>
    <property type="match status" value="1"/>
</dbReference>
<sequence>MAAKLDKPRNRRSFPWLPVVVVVALLAGGVWWWKGRSADSAGTGFRTQAIDRGDIRVSISSTGTLSAISTVTVGSQISGQITDILVDFNDKVRKGDILARIDPSTYEAQIEAGNAQIASANAQLAQAQATYANAAKLYERNVALGKQQMISKADVDQSRAAMEQARAQVNSAQAQIRQQTASTRSTRVNLDRTVIRSPVDGVVLTRKIEPGQTVAASMTAPELFTIAEDLSKMKIQLLVDESDIGQVKEGQNVSFTADAFPNRQFKGTVQQVQMASTTTNNVVTYPVIVTVDNTDGTLLPGLTVNAEIEVSNQPNVLRVANAAFRYKPSDEELAAMEKQQGEAASGANRQGGRGGMGNTEELARVAKNLQLNATQQSAFDAAMAQMKERAEQMRKQFSQQASAAGGQGQGGSRLFGGVPGGGQRSGGQSGGNSAQMAQMRNRMRERFQQQFGEFRTTLDAMQQSKWDAAINDMLSAKRAPLYLLVDGKQKRVMVRVGSSDGSYTQVSGNIKEGDLAITGQQTAGSADKDAKK</sequence>
<dbReference type="Gene3D" id="2.40.50.100">
    <property type="match status" value="1"/>
</dbReference>
<dbReference type="InterPro" id="IPR058625">
    <property type="entry name" value="MdtA-like_BSH"/>
</dbReference>
<proteinExistence type="inferred from homology"/>
<dbReference type="RefSeq" id="WP_220379669.1">
    <property type="nucleotide sequence ID" value="NZ_CP080544.1"/>
</dbReference>
<keyword evidence="4" id="KW-1133">Transmembrane helix</keyword>
<dbReference type="InterPro" id="IPR006143">
    <property type="entry name" value="RND_pump_MFP"/>
</dbReference>
<dbReference type="InterPro" id="IPR058624">
    <property type="entry name" value="MdtA-like_HH"/>
</dbReference>
<dbReference type="EMBL" id="CP080544">
    <property type="protein sequence ID" value="QYR52849.1"/>
    <property type="molecule type" value="Genomic_DNA"/>
</dbReference>
<gene>
    <name evidence="8" type="ORF">H8L67_09795</name>
</gene>
<evidence type="ECO:0000259" key="5">
    <source>
        <dbReference type="Pfam" id="PF25876"/>
    </source>
</evidence>
<keyword evidence="2" id="KW-0175">Coiled coil</keyword>
<evidence type="ECO:0000256" key="4">
    <source>
        <dbReference type="SAM" id="Phobius"/>
    </source>
</evidence>
<evidence type="ECO:0000256" key="1">
    <source>
        <dbReference type="ARBA" id="ARBA00009477"/>
    </source>
</evidence>
<feature type="region of interest" description="Disordered" evidence="3">
    <location>
        <begin position="382"/>
        <end position="439"/>
    </location>
</feature>
<evidence type="ECO:0000313" key="9">
    <source>
        <dbReference type="Proteomes" id="UP000824755"/>
    </source>
</evidence>
<evidence type="ECO:0000259" key="7">
    <source>
        <dbReference type="Pfam" id="PF25990"/>
    </source>
</evidence>
<dbReference type="Pfam" id="PF25990">
    <property type="entry name" value="Beta-barrel_YknX"/>
    <property type="match status" value="1"/>
</dbReference>
<comment type="similarity">
    <text evidence="1">Belongs to the membrane fusion protein (MFP) (TC 8.A.1) family.</text>
</comment>
<dbReference type="Pfam" id="PF25917">
    <property type="entry name" value="BSH_RND"/>
    <property type="match status" value="1"/>
</dbReference>
<name>A0ABX8WPS9_9GAMM</name>
<organism evidence="8 9">
    <name type="scientific">Lysobacter soyae</name>
    <dbReference type="NCBI Taxonomy" id="2764185"/>
    <lineage>
        <taxon>Bacteria</taxon>
        <taxon>Pseudomonadati</taxon>
        <taxon>Pseudomonadota</taxon>
        <taxon>Gammaproteobacteria</taxon>
        <taxon>Lysobacterales</taxon>
        <taxon>Lysobacteraceae</taxon>
        <taxon>Lysobacter</taxon>
    </lineage>
</organism>
<feature type="region of interest" description="Disordered" evidence="3">
    <location>
        <begin position="333"/>
        <end position="358"/>
    </location>
</feature>
<dbReference type="Pfam" id="PF25876">
    <property type="entry name" value="HH_MFP_RND"/>
    <property type="match status" value="1"/>
</dbReference>
<dbReference type="Gene3D" id="2.40.30.170">
    <property type="match status" value="1"/>
</dbReference>
<keyword evidence="9" id="KW-1185">Reference proteome</keyword>
<dbReference type="PANTHER" id="PTHR30469">
    <property type="entry name" value="MULTIDRUG RESISTANCE PROTEIN MDTA"/>
    <property type="match status" value="1"/>
</dbReference>
<feature type="coiled-coil region" evidence="2">
    <location>
        <begin position="110"/>
        <end position="182"/>
    </location>
</feature>
<evidence type="ECO:0000313" key="8">
    <source>
        <dbReference type="EMBL" id="QYR52849.1"/>
    </source>
</evidence>
<dbReference type="Proteomes" id="UP000824755">
    <property type="component" value="Chromosome"/>
</dbReference>